<accession>A0A3L6L8H5</accession>
<dbReference type="EMBL" id="QSBY01000009">
    <property type="protein sequence ID" value="RHW70700.1"/>
    <property type="molecule type" value="Genomic_DNA"/>
</dbReference>
<comment type="caution">
    <text evidence="1">The sequence shown here is derived from an EMBL/GenBank/DDBJ whole genome shotgun (WGS) entry which is preliminary data.</text>
</comment>
<sequence>MTANSKPARFLALAAAKQGTTTNVAFNALSVYAKMELSKQTNKMLKVHAATTPLVALIQKRTGIKAAAEAVRQTQTAAKATATVSSYDNSEINPQYIGADIAAKMEQMRKHESYGKIKKDGHTLSAPSTAKFPTAEDSTLRKITISVAVQVLCTGSSNSKWQISGKLEG</sequence>
<organism evidence="1">
    <name type="scientific">Trypanosoma brucei equiperdum</name>
    <dbReference type="NCBI Taxonomy" id="630700"/>
    <lineage>
        <taxon>Eukaryota</taxon>
        <taxon>Discoba</taxon>
        <taxon>Euglenozoa</taxon>
        <taxon>Kinetoplastea</taxon>
        <taxon>Metakinetoplastina</taxon>
        <taxon>Trypanosomatida</taxon>
        <taxon>Trypanosomatidae</taxon>
        <taxon>Trypanosoma</taxon>
    </lineage>
</organism>
<reference evidence="1" key="1">
    <citation type="submission" date="2018-09" db="EMBL/GenBank/DDBJ databases">
        <title>whole genome sequence of T. equiperdum IVM-t1 strain.</title>
        <authorList>
            <person name="Suganuma K."/>
        </authorList>
    </citation>
    <scope>NUCLEOTIDE SEQUENCE [LARGE SCALE GENOMIC DNA]</scope>
    <source>
        <strain evidence="1">IVM-t1</strain>
    </source>
</reference>
<protein>
    <submittedName>
        <fullName evidence="1">Uncharacterized protein</fullName>
    </submittedName>
</protein>
<dbReference type="AlphaFoldDB" id="A0A3L6L8H5"/>
<gene>
    <name evidence="1" type="ORF">DPX39_090089800</name>
</gene>
<proteinExistence type="predicted"/>
<name>A0A3L6L8H5_9TRYP</name>
<dbReference type="Proteomes" id="UP000266743">
    <property type="component" value="Chromosome 9"/>
</dbReference>
<evidence type="ECO:0000313" key="1">
    <source>
        <dbReference type="EMBL" id="RHW70700.1"/>
    </source>
</evidence>